<evidence type="ECO:0000256" key="2">
    <source>
        <dbReference type="ARBA" id="ARBA00009539"/>
    </source>
</evidence>
<protein>
    <recommendedName>
        <fullName evidence="3">dihydrofolate reductase</fullName>
        <ecNumber evidence="3">1.5.1.3</ecNumber>
    </recommendedName>
</protein>
<dbReference type="PANTHER" id="PTHR48069:SF3">
    <property type="entry name" value="DIHYDROFOLATE REDUCTASE"/>
    <property type="match status" value="1"/>
</dbReference>
<name>A0A9D1FCL8_9FIRM</name>
<dbReference type="PROSITE" id="PS51330">
    <property type="entry name" value="DHFR_2"/>
    <property type="match status" value="1"/>
</dbReference>
<keyword evidence="5" id="KW-0521">NADP</keyword>
<organism evidence="8 9">
    <name type="scientific">Candidatus Scatomorpha merdipullorum</name>
    <dbReference type="NCBI Taxonomy" id="2840927"/>
    <lineage>
        <taxon>Bacteria</taxon>
        <taxon>Bacillati</taxon>
        <taxon>Bacillota</taxon>
        <taxon>Clostridia</taxon>
        <taxon>Eubacteriales</taxon>
        <taxon>Candidatus Scatomorpha</taxon>
    </lineage>
</organism>
<evidence type="ECO:0000256" key="4">
    <source>
        <dbReference type="ARBA" id="ARBA00022563"/>
    </source>
</evidence>
<dbReference type="CDD" id="cd00209">
    <property type="entry name" value="DHFR"/>
    <property type="match status" value="1"/>
</dbReference>
<evidence type="ECO:0000256" key="3">
    <source>
        <dbReference type="ARBA" id="ARBA00012856"/>
    </source>
</evidence>
<dbReference type="InterPro" id="IPR001796">
    <property type="entry name" value="DHFR_dom"/>
</dbReference>
<dbReference type="InterPro" id="IPR012259">
    <property type="entry name" value="DHFR"/>
</dbReference>
<dbReference type="AlphaFoldDB" id="A0A9D1FCL8"/>
<gene>
    <name evidence="8" type="ORF">IAC18_03525</name>
</gene>
<comment type="similarity">
    <text evidence="2">Belongs to the dihydrofolate reductase family.</text>
</comment>
<proteinExistence type="inferred from homology"/>
<dbReference type="GO" id="GO:0006730">
    <property type="term" value="P:one-carbon metabolic process"/>
    <property type="evidence" value="ECO:0007669"/>
    <property type="project" value="UniProtKB-KW"/>
</dbReference>
<sequence length="159" mass="17648">MEAIVAVYTDWGIGSDGTQPIVVPEDRRRFAEITRGATLIVGSKTLLDFPGSGPLKGRRNLIMTRHEGEIPGAEVVHTPEEAVELCRGDERVFVVGGATVYMAMFPYLDRIYVTKIAATPRSDAYFPNLDSLPDWKQTESEPFISNGMDCEFCVYEKLA</sequence>
<accession>A0A9D1FCL8</accession>
<dbReference type="InterPro" id="IPR024072">
    <property type="entry name" value="DHFR-like_dom_sf"/>
</dbReference>
<evidence type="ECO:0000313" key="8">
    <source>
        <dbReference type="EMBL" id="HIS66617.1"/>
    </source>
</evidence>
<reference evidence="8" key="2">
    <citation type="journal article" date="2021" name="PeerJ">
        <title>Extensive microbial diversity within the chicken gut microbiome revealed by metagenomics and culture.</title>
        <authorList>
            <person name="Gilroy R."/>
            <person name="Ravi A."/>
            <person name="Getino M."/>
            <person name="Pursley I."/>
            <person name="Horton D.L."/>
            <person name="Alikhan N.F."/>
            <person name="Baker D."/>
            <person name="Gharbi K."/>
            <person name="Hall N."/>
            <person name="Watson M."/>
            <person name="Adriaenssens E.M."/>
            <person name="Foster-Nyarko E."/>
            <person name="Jarju S."/>
            <person name="Secka A."/>
            <person name="Antonio M."/>
            <person name="Oren A."/>
            <person name="Chaudhuri R.R."/>
            <person name="La Ragione R."/>
            <person name="Hildebrand F."/>
            <person name="Pallen M.J."/>
        </authorList>
    </citation>
    <scope>NUCLEOTIDE SEQUENCE</scope>
    <source>
        <strain evidence="8">ChiHjej10B9-9673</strain>
    </source>
</reference>
<comment type="caution">
    <text evidence="8">The sequence shown here is derived from an EMBL/GenBank/DDBJ whole genome shotgun (WGS) entry which is preliminary data.</text>
</comment>
<comment type="pathway">
    <text evidence="1">Cofactor biosynthesis; tetrahydrofolate biosynthesis; 5,6,7,8-tetrahydrofolate from 7,8-dihydrofolate: step 1/1.</text>
</comment>
<evidence type="ECO:0000256" key="6">
    <source>
        <dbReference type="ARBA" id="ARBA00023002"/>
    </source>
</evidence>
<evidence type="ECO:0000256" key="5">
    <source>
        <dbReference type="ARBA" id="ARBA00022857"/>
    </source>
</evidence>
<dbReference type="EC" id="1.5.1.3" evidence="3"/>
<dbReference type="GO" id="GO:0004146">
    <property type="term" value="F:dihydrofolate reductase activity"/>
    <property type="evidence" value="ECO:0007669"/>
    <property type="project" value="UniProtKB-EC"/>
</dbReference>
<dbReference type="Proteomes" id="UP000824001">
    <property type="component" value="Unassembled WGS sequence"/>
</dbReference>
<keyword evidence="4" id="KW-0554">One-carbon metabolism</keyword>
<dbReference type="PANTHER" id="PTHR48069">
    <property type="entry name" value="DIHYDROFOLATE REDUCTASE"/>
    <property type="match status" value="1"/>
</dbReference>
<feature type="domain" description="DHFR" evidence="7">
    <location>
        <begin position="1"/>
        <end position="157"/>
    </location>
</feature>
<dbReference type="SUPFAM" id="SSF53597">
    <property type="entry name" value="Dihydrofolate reductase-like"/>
    <property type="match status" value="1"/>
</dbReference>
<evidence type="ECO:0000256" key="1">
    <source>
        <dbReference type="ARBA" id="ARBA00004903"/>
    </source>
</evidence>
<reference evidence="8" key="1">
    <citation type="submission" date="2020-10" db="EMBL/GenBank/DDBJ databases">
        <authorList>
            <person name="Gilroy R."/>
        </authorList>
    </citation>
    <scope>NUCLEOTIDE SEQUENCE</scope>
    <source>
        <strain evidence="8">ChiHjej10B9-9673</strain>
    </source>
</reference>
<dbReference type="GO" id="GO:0050661">
    <property type="term" value="F:NADP binding"/>
    <property type="evidence" value="ECO:0007669"/>
    <property type="project" value="InterPro"/>
</dbReference>
<dbReference type="GO" id="GO:0046452">
    <property type="term" value="P:dihydrofolate metabolic process"/>
    <property type="evidence" value="ECO:0007669"/>
    <property type="project" value="TreeGrafter"/>
</dbReference>
<dbReference type="GO" id="GO:0046654">
    <property type="term" value="P:tetrahydrofolate biosynthetic process"/>
    <property type="evidence" value="ECO:0007669"/>
    <property type="project" value="InterPro"/>
</dbReference>
<evidence type="ECO:0000313" key="9">
    <source>
        <dbReference type="Proteomes" id="UP000824001"/>
    </source>
</evidence>
<dbReference type="Pfam" id="PF00186">
    <property type="entry name" value="DHFR_1"/>
    <property type="match status" value="1"/>
</dbReference>
<dbReference type="GO" id="GO:0046655">
    <property type="term" value="P:folic acid metabolic process"/>
    <property type="evidence" value="ECO:0007669"/>
    <property type="project" value="TreeGrafter"/>
</dbReference>
<keyword evidence="6" id="KW-0560">Oxidoreductase</keyword>
<evidence type="ECO:0000259" key="7">
    <source>
        <dbReference type="PROSITE" id="PS51330"/>
    </source>
</evidence>
<dbReference type="EMBL" id="DVJK01000099">
    <property type="protein sequence ID" value="HIS66617.1"/>
    <property type="molecule type" value="Genomic_DNA"/>
</dbReference>
<dbReference type="Gene3D" id="3.40.430.10">
    <property type="entry name" value="Dihydrofolate Reductase, subunit A"/>
    <property type="match status" value="1"/>
</dbReference>